<dbReference type="Proteomes" id="UP001384579">
    <property type="component" value="Unassembled WGS sequence"/>
</dbReference>
<name>A0ABU8YG06_9CYAN</name>
<dbReference type="InterPro" id="IPR049774">
    <property type="entry name" value="EPS_HpsA-like"/>
</dbReference>
<keyword evidence="2" id="KW-1133">Transmembrane helix</keyword>
<keyword evidence="2" id="KW-0472">Membrane</keyword>
<accession>A0ABU8YG06</accession>
<sequence length="1658" mass="179286">MYKSKLSKVIVSLLRRVLGVTRSGAKRLMRAMLRSLIAMGRRANLPVAGFVLPTVTMVLLVVILLTVAITLRSFDRANNARNVRVNQQVLAAATPAIDRAKAKIQFLLQQTQNRGTPSDRDLYLPLAIANPVTTVDSYTFGDEDRLRLKYDLNGDNSISPDLKATDSGFNIENNESINTAWRYPVDTNGDGKFDNFTLYGIFFRTPPRDDAPNSLTLGDFLRKREPLEARKPPQRKLKAGCEQGGGTVATLAGDSGWYRIDGKLKKSFFVYTVNVPMTAADVAANPSKPYQEFTGNSSISALEYQQDQALIPIPNNAVVYENDLDISPGPPLNLNGRIFTNSNLLVTGFNNPNSVKFYQVSSPDSCFYEQEGSKIVVAGNVVNGWSGDDTVKNAVDVHLFKKGSLPTSGKNAFMLSKKLEIKAGTTESTSDSRLNVLYNDEAYTKRLDLLVEAQMGDPANPNLEANDPLSVRQRLQSQDRKQALTEYFKQMLRKVPFAEVPLGGDATAGYGLPWSKPAGTPPILESKETLRPIDQWSLLNDSETKVNLTVGQLEATDPSKEPEEENFLGDRVVVGNNLPAKRWDATKSEFTSKEEKIAGEWNKTDPPDPNFPRTRSSQATKIADVGTTDRGSFWEQAAATIPKNPLDGIGGLRVITSAGVYDRTNSFLPPPSWINPSNAATVTGDTATYDDPATPATEQYRVVWPDSMPMSPLGLGSQVYDNVAGNWTPWLPAWSSPTDISATLPPAVASTTLLPGIVEQATTAKKYAKGDLRMRATAVYHYKKDGGYDPTVPTSLDNVKPFACVSSYYDPSTASTARNISTGSLPDVSGEVGLGTRQALIGSNNGITYGPPTRVRPAASNLNATTGLLSGGDPILVAQANLVFPDGRFANKPLRDALVKADTDRNLAEKAAIDSTNCAIQILDGSIGTPNPALIPHGAIQEVAFLNAREIKAIDRDDPGTNVNEAFTLSSPTTVPQAAKLTGDYNQPLEERQPLEIRATQIDLNLLRRTKLGTDEYLLPNSGIIYATRDDALPDRSDRPGLAAGGINESSSATVSPTDSLLDPTRKPNGILLVNGQQLGRVPGSSATVADVVKEKGLTLASNLPVYIKDEFNPHSGEEFTQAVGDWSTFYDRTAANLNKNFACRPKDPRLGGKCTTGDTWRPANILADAVTLLSQNYRFGFRNEGDFDLRNNAGAAAVMPRKQQGFYSNNFVTNGLSSGAFKDDGNLKAQAEAITVTDANYVTTTPPITSSYFNNFVTPVQRRGKFPEYLMEVCNKIPVYACTDADWFVNPQTQIRANVGVSSADWLAGTTAAPPAPQYQRFPRRVAFQRNRPANDLVLDANNNPTPLGISGTTVVAGPGTNLTTDNSLWFATTATAGGTTVTYGSKKFPYVFNKAVKDGSGADLPQLVPGTKWQPLLMPVLQSQTVTAAPAASSSASLPEGTDIVRATGWITTAVDTTFNMVVGSNDTPSRSLGNVGDFNGGMQNLPRFLENWNSGAVSTNIQGSFIQFGRSAYSTAPYTPILDPAAPQQTDPTRLRSLFDSPPPPNLPPAVTYTGGVPKASYRTDAGKGSLPFFSPPARNWGYDLGLLSQPPDLFTRKFTTPPTKRTPDEYFQEVPGNDEWIETLLCAFLDKDGTTKAVSGNLRPTKFCTDNTGG</sequence>
<gene>
    <name evidence="3" type="primary">hpsA</name>
    <name evidence="3" type="ORF">WMG39_00355</name>
</gene>
<proteinExistence type="predicted"/>
<evidence type="ECO:0000313" key="3">
    <source>
        <dbReference type="EMBL" id="MEK0183294.1"/>
    </source>
</evidence>
<evidence type="ECO:0000256" key="2">
    <source>
        <dbReference type="SAM" id="Phobius"/>
    </source>
</evidence>
<dbReference type="EMBL" id="JBBLXS010000002">
    <property type="protein sequence ID" value="MEK0183294.1"/>
    <property type="molecule type" value="Genomic_DNA"/>
</dbReference>
<evidence type="ECO:0000256" key="1">
    <source>
        <dbReference type="SAM" id="MobiDB-lite"/>
    </source>
</evidence>
<dbReference type="RefSeq" id="WP_340519945.1">
    <property type="nucleotide sequence ID" value="NZ_JBBLXS010000002.1"/>
</dbReference>
<organism evidence="3 4">
    <name type="scientific">Microcoleus anatoxicus PTRS2</name>
    <dbReference type="NCBI Taxonomy" id="2705321"/>
    <lineage>
        <taxon>Bacteria</taxon>
        <taxon>Bacillati</taxon>
        <taxon>Cyanobacteriota</taxon>
        <taxon>Cyanophyceae</taxon>
        <taxon>Oscillatoriophycideae</taxon>
        <taxon>Oscillatoriales</taxon>
        <taxon>Microcoleaceae</taxon>
        <taxon>Microcoleus</taxon>
        <taxon>Microcoleus anatoxicus</taxon>
    </lineage>
</organism>
<keyword evidence="2" id="KW-0812">Transmembrane</keyword>
<evidence type="ECO:0000313" key="4">
    <source>
        <dbReference type="Proteomes" id="UP001384579"/>
    </source>
</evidence>
<dbReference type="NCBIfam" id="NF038301">
    <property type="entry name" value="EPS_HpsA"/>
    <property type="match status" value="1"/>
</dbReference>
<protein>
    <submittedName>
        <fullName evidence="3">Hormogonium polysaccharide biosynthesis protein HpsA</fullName>
    </submittedName>
</protein>
<keyword evidence="4" id="KW-1185">Reference proteome</keyword>
<comment type="caution">
    <text evidence="3">The sequence shown here is derived from an EMBL/GenBank/DDBJ whole genome shotgun (WGS) entry which is preliminary data.</text>
</comment>
<feature type="compositionally biased region" description="Polar residues" evidence="1">
    <location>
        <begin position="1048"/>
        <end position="1059"/>
    </location>
</feature>
<reference evidence="3 4" key="1">
    <citation type="journal article" date="2020" name="Harmful Algae">
        <title>Molecular and morphological characterization of a novel dihydroanatoxin-a producing Microcoleus species (cyanobacteria) from the Russian River, California, USA.</title>
        <authorList>
            <person name="Conklin K.Y."/>
            <person name="Stancheva R."/>
            <person name="Otten T.G."/>
            <person name="Fadness R."/>
            <person name="Boyer G.L."/>
            <person name="Read B."/>
            <person name="Zhang X."/>
            <person name="Sheath R.G."/>
        </authorList>
    </citation>
    <scope>NUCLEOTIDE SEQUENCE [LARGE SCALE GENOMIC DNA]</scope>
    <source>
        <strain evidence="3 4">PTRS2</strain>
    </source>
</reference>
<feature type="region of interest" description="Disordered" evidence="1">
    <location>
        <begin position="1036"/>
        <end position="1062"/>
    </location>
</feature>
<feature type="transmembrane region" description="Helical" evidence="2">
    <location>
        <begin position="45"/>
        <end position="71"/>
    </location>
</feature>